<evidence type="ECO:0000313" key="7">
    <source>
        <dbReference type="EMBL" id="KZV82978.1"/>
    </source>
</evidence>
<dbReference type="PANTHER" id="PTHR20889">
    <property type="entry name" value="PHOSPHATASE, ORPHAN 1, 2"/>
    <property type="match status" value="1"/>
</dbReference>
<dbReference type="EMBL" id="KV426295">
    <property type="protein sequence ID" value="KZV82978.1"/>
    <property type="molecule type" value="Genomic_DNA"/>
</dbReference>
<feature type="binding site" evidence="6">
    <location>
        <position position="189"/>
    </location>
    <ligand>
        <name>Mg(2+)</name>
        <dbReference type="ChEBI" id="CHEBI:18420"/>
    </ligand>
</feature>
<feature type="binding site" evidence="6">
    <location>
        <position position="10"/>
    </location>
    <ligand>
        <name>Mg(2+)</name>
        <dbReference type="ChEBI" id="CHEBI:18420"/>
    </ligand>
</feature>
<dbReference type="InterPro" id="IPR016965">
    <property type="entry name" value="Pase_PHOSPHO-typ"/>
</dbReference>
<dbReference type="SUPFAM" id="SSF56784">
    <property type="entry name" value="HAD-like"/>
    <property type="match status" value="1"/>
</dbReference>
<comment type="cofactor">
    <cofactor evidence="1 6">
        <name>Mg(2+)</name>
        <dbReference type="ChEBI" id="CHEBI:18420"/>
    </cofactor>
</comment>
<dbReference type="Proteomes" id="UP000077266">
    <property type="component" value="Unassembled WGS sequence"/>
</dbReference>
<evidence type="ECO:0000256" key="3">
    <source>
        <dbReference type="ARBA" id="ARBA00022801"/>
    </source>
</evidence>
<dbReference type="OrthoDB" id="10267182at2759"/>
<dbReference type="NCBIfam" id="TIGR01488">
    <property type="entry name" value="HAD-SF-IB"/>
    <property type="match status" value="1"/>
</dbReference>
<evidence type="ECO:0000256" key="6">
    <source>
        <dbReference type="PIRSR" id="PIRSR031051-3"/>
    </source>
</evidence>
<evidence type="ECO:0000256" key="5">
    <source>
        <dbReference type="PIRSR" id="PIRSR031051-1"/>
    </source>
</evidence>
<keyword evidence="8" id="KW-1185">Reference proteome</keyword>
<dbReference type="Pfam" id="PF06888">
    <property type="entry name" value="Put_Phosphatase"/>
    <property type="match status" value="1"/>
</dbReference>
<keyword evidence="2 6" id="KW-0479">Metal-binding</keyword>
<name>A0A165CRR2_EXIGL</name>
<evidence type="ECO:0000313" key="8">
    <source>
        <dbReference type="Proteomes" id="UP000077266"/>
    </source>
</evidence>
<dbReference type="PANTHER" id="PTHR20889:SF12">
    <property type="entry name" value="LP01149P"/>
    <property type="match status" value="1"/>
</dbReference>
<dbReference type="GO" id="GO:0046872">
    <property type="term" value="F:metal ion binding"/>
    <property type="evidence" value="ECO:0007669"/>
    <property type="project" value="UniProtKB-KW"/>
</dbReference>
<dbReference type="InterPro" id="IPR036412">
    <property type="entry name" value="HAD-like_sf"/>
</dbReference>
<evidence type="ECO:0000256" key="1">
    <source>
        <dbReference type="ARBA" id="ARBA00001946"/>
    </source>
</evidence>
<feature type="active site" description="Proton donor" evidence="5">
    <location>
        <position position="12"/>
    </location>
</feature>
<dbReference type="InterPro" id="IPR006384">
    <property type="entry name" value="HAD_hydro_PyrdxlP_Pase-like"/>
</dbReference>
<dbReference type="STRING" id="1314781.A0A165CRR2"/>
<dbReference type="InterPro" id="IPR023214">
    <property type="entry name" value="HAD_sf"/>
</dbReference>
<dbReference type="Gene3D" id="3.40.50.1000">
    <property type="entry name" value="HAD superfamily/HAD-like"/>
    <property type="match status" value="1"/>
</dbReference>
<dbReference type="NCBIfam" id="TIGR01489">
    <property type="entry name" value="DKMTPPase-SF"/>
    <property type="match status" value="1"/>
</dbReference>
<keyword evidence="3" id="KW-0378">Hydrolase</keyword>
<protein>
    <submittedName>
        <fullName evidence="7">Uncharacterized protein</fullName>
    </submittedName>
</protein>
<gene>
    <name evidence="7" type="ORF">EXIGLDRAFT_729081</name>
</gene>
<dbReference type="InParanoid" id="A0A165CRR2"/>
<proteinExistence type="predicted"/>
<keyword evidence="4 6" id="KW-0460">Magnesium</keyword>
<reference evidence="7 8" key="1">
    <citation type="journal article" date="2016" name="Mol. Biol. Evol.">
        <title>Comparative Genomics of Early-Diverging Mushroom-Forming Fungi Provides Insights into the Origins of Lignocellulose Decay Capabilities.</title>
        <authorList>
            <person name="Nagy L.G."/>
            <person name="Riley R."/>
            <person name="Tritt A."/>
            <person name="Adam C."/>
            <person name="Daum C."/>
            <person name="Floudas D."/>
            <person name="Sun H."/>
            <person name="Yadav J.S."/>
            <person name="Pangilinan J."/>
            <person name="Larsson K.H."/>
            <person name="Matsuura K."/>
            <person name="Barry K."/>
            <person name="Labutti K."/>
            <person name="Kuo R."/>
            <person name="Ohm R.A."/>
            <person name="Bhattacharya S.S."/>
            <person name="Shirouzu T."/>
            <person name="Yoshinaga Y."/>
            <person name="Martin F.M."/>
            <person name="Grigoriev I.V."/>
            <person name="Hibbett D.S."/>
        </authorList>
    </citation>
    <scope>NUCLEOTIDE SEQUENCE [LARGE SCALE GENOMIC DNA]</scope>
    <source>
        <strain evidence="7 8">HHB12029</strain>
    </source>
</reference>
<feature type="binding site" evidence="6">
    <location>
        <position position="12"/>
    </location>
    <ligand>
        <name>Mg(2+)</name>
        <dbReference type="ChEBI" id="CHEBI:18420"/>
    </ligand>
</feature>
<feature type="active site" description="Nucleophile" evidence="5">
    <location>
        <position position="10"/>
    </location>
</feature>
<accession>A0A165CRR2</accession>
<dbReference type="PIRSF" id="PIRSF031051">
    <property type="entry name" value="PyrdxlP_Pase_PHOSPHO2"/>
    <property type="match status" value="1"/>
</dbReference>
<organism evidence="7 8">
    <name type="scientific">Exidia glandulosa HHB12029</name>
    <dbReference type="NCBI Taxonomy" id="1314781"/>
    <lineage>
        <taxon>Eukaryota</taxon>
        <taxon>Fungi</taxon>
        <taxon>Dikarya</taxon>
        <taxon>Basidiomycota</taxon>
        <taxon>Agaricomycotina</taxon>
        <taxon>Agaricomycetes</taxon>
        <taxon>Auriculariales</taxon>
        <taxon>Exidiaceae</taxon>
        <taxon>Exidia</taxon>
    </lineage>
</organism>
<evidence type="ECO:0000256" key="2">
    <source>
        <dbReference type="ARBA" id="ARBA00022723"/>
    </source>
</evidence>
<dbReference type="GO" id="GO:0016791">
    <property type="term" value="F:phosphatase activity"/>
    <property type="evidence" value="ECO:0007669"/>
    <property type="project" value="InterPro"/>
</dbReference>
<dbReference type="AlphaFoldDB" id="A0A165CRR2"/>
<sequence length="250" mass="28721">MVTSQLLICDFDWSVVDQDTDRWVAEVLSTPIRRKMEDLEQLEKQDKMQWIDIVGQSLKELHEQGVTRGQIEGALEAIPFHPAMKRGLTHLKETKAPATTFFCLSNANEVYISTVLKANGLGDLYDETVTNPAHFDDAGLLHLRRRVDPDGPQHSCKVGCKPNMCKGEELTNFLARRGVEYDRMIYLGDGSNDFCPILRFRSQDIALVRTSRGLERRIREEGEKEGLKCQIKYWEGAWQVEEYFRELSKP</sequence>
<evidence type="ECO:0000256" key="4">
    <source>
        <dbReference type="ARBA" id="ARBA00022842"/>
    </source>
</evidence>